<gene>
    <name evidence="2" type="ORF">LCGC14_2288110</name>
</gene>
<dbReference type="NCBIfam" id="TIGR00697">
    <property type="entry name" value="queuosine precursor transporter"/>
    <property type="match status" value="1"/>
</dbReference>
<proteinExistence type="inferred from homology"/>
<protein>
    <submittedName>
        <fullName evidence="2">Uncharacterized protein</fullName>
    </submittedName>
</protein>
<keyword evidence="1" id="KW-0472">Membrane</keyword>
<feature type="transmembrane region" description="Helical" evidence="1">
    <location>
        <begin position="131"/>
        <end position="150"/>
    </location>
</feature>
<name>A0A0F9F4K3_9ZZZZ</name>
<keyword evidence="1" id="KW-1133">Transmembrane helix</keyword>
<dbReference type="InterPro" id="IPR003744">
    <property type="entry name" value="YhhQ"/>
</dbReference>
<evidence type="ECO:0000313" key="2">
    <source>
        <dbReference type="EMBL" id="KKL52175.1"/>
    </source>
</evidence>
<keyword evidence="1" id="KW-0812">Transmembrane</keyword>
<dbReference type="HAMAP" id="MF_02088">
    <property type="entry name" value="Q_prec_transport"/>
    <property type="match status" value="1"/>
</dbReference>
<dbReference type="PANTHER" id="PTHR34300">
    <property type="entry name" value="QUEUOSINE PRECURSOR TRANSPORTER-RELATED"/>
    <property type="match status" value="1"/>
</dbReference>
<sequence>LLVSNTIAVKIITVSGFVLPAGIICFPVAYIFNDVLVECYGYERTRRVIWCGFGCLALMSFFYWLAAILPPAVFWEDQSAFKKFFQFAPRIAGASFVAYLVGSFLNAYVMSRMKVRTKGKHLWMRTIGSTVVGEGADSLVFNFVAFLGVFELGQVAFIAFSGFVLKTLYEIAATPLTYLIVGWLKRFEGVDVFDHDAAYNPFKVD</sequence>
<evidence type="ECO:0000256" key="1">
    <source>
        <dbReference type="SAM" id="Phobius"/>
    </source>
</evidence>
<organism evidence="2">
    <name type="scientific">marine sediment metagenome</name>
    <dbReference type="NCBI Taxonomy" id="412755"/>
    <lineage>
        <taxon>unclassified sequences</taxon>
        <taxon>metagenomes</taxon>
        <taxon>ecological metagenomes</taxon>
    </lineage>
</organism>
<dbReference type="PANTHER" id="PTHR34300:SF2">
    <property type="entry name" value="QUEUOSINE PRECURSOR TRANSPORTER-RELATED"/>
    <property type="match status" value="1"/>
</dbReference>
<dbReference type="Pfam" id="PF02592">
    <property type="entry name" value="Vut_1"/>
    <property type="match status" value="1"/>
</dbReference>
<accession>A0A0F9F4K3</accession>
<dbReference type="AlphaFoldDB" id="A0A0F9F4K3"/>
<comment type="caution">
    <text evidence="2">The sequence shown here is derived from an EMBL/GenBank/DDBJ whole genome shotgun (WGS) entry which is preliminary data.</text>
</comment>
<feature type="transmembrane region" description="Helical" evidence="1">
    <location>
        <begin position="87"/>
        <end position="110"/>
    </location>
</feature>
<feature type="transmembrane region" description="Helical" evidence="1">
    <location>
        <begin position="12"/>
        <end position="36"/>
    </location>
</feature>
<dbReference type="EMBL" id="LAZR01031987">
    <property type="protein sequence ID" value="KKL52175.1"/>
    <property type="molecule type" value="Genomic_DNA"/>
</dbReference>
<feature type="non-terminal residue" evidence="2">
    <location>
        <position position="1"/>
    </location>
</feature>
<reference evidence="2" key="1">
    <citation type="journal article" date="2015" name="Nature">
        <title>Complex archaea that bridge the gap between prokaryotes and eukaryotes.</title>
        <authorList>
            <person name="Spang A."/>
            <person name="Saw J.H."/>
            <person name="Jorgensen S.L."/>
            <person name="Zaremba-Niedzwiedzka K."/>
            <person name="Martijn J."/>
            <person name="Lind A.E."/>
            <person name="van Eijk R."/>
            <person name="Schleper C."/>
            <person name="Guy L."/>
            <person name="Ettema T.J."/>
        </authorList>
    </citation>
    <scope>NUCLEOTIDE SEQUENCE</scope>
</reference>
<feature type="transmembrane region" description="Helical" evidence="1">
    <location>
        <begin position="48"/>
        <end position="67"/>
    </location>
</feature>